<protein>
    <submittedName>
        <fullName evidence="2">Uncharacterized protein</fullName>
    </submittedName>
</protein>
<dbReference type="GeneID" id="54293207"/>
<evidence type="ECO:0000313" key="3">
    <source>
        <dbReference type="Proteomes" id="UP000799438"/>
    </source>
</evidence>
<accession>A0A6A6AVM1</accession>
<keyword evidence="3" id="KW-1185">Reference proteome</keyword>
<gene>
    <name evidence="2" type="ORF">K452DRAFT_165228</name>
</gene>
<organism evidence="2 3">
    <name type="scientific">Aplosporella prunicola CBS 121167</name>
    <dbReference type="NCBI Taxonomy" id="1176127"/>
    <lineage>
        <taxon>Eukaryota</taxon>
        <taxon>Fungi</taxon>
        <taxon>Dikarya</taxon>
        <taxon>Ascomycota</taxon>
        <taxon>Pezizomycotina</taxon>
        <taxon>Dothideomycetes</taxon>
        <taxon>Dothideomycetes incertae sedis</taxon>
        <taxon>Botryosphaeriales</taxon>
        <taxon>Aplosporellaceae</taxon>
        <taxon>Aplosporella</taxon>
    </lineage>
</organism>
<sequence>MIQPTRKHTRANRAPLQKQRFPPLSLRLRPHHITCLRHRHRHRVFCSEKKHRGARLLLALCYGSPPHHFAHSLTHAFTHAFTHSRTLSRRLAGSSQLSPA</sequence>
<evidence type="ECO:0000256" key="1">
    <source>
        <dbReference type="SAM" id="MobiDB-lite"/>
    </source>
</evidence>
<reference evidence="2" key="1">
    <citation type="journal article" date="2020" name="Stud. Mycol.">
        <title>101 Dothideomycetes genomes: a test case for predicting lifestyles and emergence of pathogens.</title>
        <authorList>
            <person name="Haridas S."/>
            <person name="Albert R."/>
            <person name="Binder M."/>
            <person name="Bloem J."/>
            <person name="Labutti K."/>
            <person name="Salamov A."/>
            <person name="Andreopoulos B."/>
            <person name="Baker S."/>
            <person name="Barry K."/>
            <person name="Bills G."/>
            <person name="Bluhm B."/>
            <person name="Cannon C."/>
            <person name="Castanera R."/>
            <person name="Culley D."/>
            <person name="Daum C."/>
            <person name="Ezra D."/>
            <person name="Gonzalez J."/>
            <person name="Henrissat B."/>
            <person name="Kuo A."/>
            <person name="Liang C."/>
            <person name="Lipzen A."/>
            <person name="Lutzoni F."/>
            <person name="Magnuson J."/>
            <person name="Mondo S."/>
            <person name="Nolan M."/>
            <person name="Ohm R."/>
            <person name="Pangilinan J."/>
            <person name="Park H.-J."/>
            <person name="Ramirez L."/>
            <person name="Alfaro M."/>
            <person name="Sun H."/>
            <person name="Tritt A."/>
            <person name="Yoshinaga Y."/>
            <person name="Zwiers L.-H."/>
            <person name="Turgeon B."/>
            <person name="Goodwin S."/>
            <person name="Spatafora J."/>
            <person name="Crous P."/>
            <person name="Grigoriev I."/>
        </authorList>
    </citation>
    <scope>NUCLEOTIDE SEQUENCE</scope>
    <source>
        <strain evidence="2">CBS 121167</strain>
    </source>
</reference>
<dbReference type="AlphaFoldDB" id="A0A6A6AVM1"/>
<dbReference type="Proteomes" id="UP000799438">
    <property type="component" value="Unassembled WGS sequence"/>
</dbReference>
<dbReference type="EMBL" id="ML995555">
    <property type="protein sequence ID" value="KAF2135740.1"/>
    <property type="molecule type" value="Genomic_DNA"/>
</dbReference>
<evidence type="ECO:0000313" key="2">
    <source>
        <dbReference type="EMBL" id="KAF2135740.1"/>
    </source>
</evidence>
<proteinExistence type="predicted"/>
<feature type="compositionally biased region" description="Basic residues" evidence="1">
    <location>
        <begin position="1"/>
        <end position="11"/>
    </location>
</feature>
<dbReference type="RefSeq" id="XP_033391458.1">
    <property type="nucleotide sequence ID" value="XM_033535711.1"/>
</dbReference>
<name>A0A6A6AVM1_9PEZI</name>
<feature type="region of interest" description="Disordered" evidence="1">
    <location>
        <begin position="1"/>
        <end position="20"/>
    </location>
</feature>